<organism evidence="4">
    <name type="scientific">bioreactor metagenome</name>
    <dbReference type="NCBI Taxonomy" id="1076179"/>
    <lineage>
        <taxon>unclassified sequences</taxon>
        <taxon>metagenomes</taxon>
        <taxon>ecological metagenomes</taxon>
    </lineage>
</organism>
<dbReference type="AlphaFoldDB" id="A0A645AMA9"/>
<dbReference type="GO" id="GO:0030246">
    <property type="term" value="F:carbohydrate binding"/>
    <property type="evidence" value="ECO:0007669"/>
    <property type="project" value="TreeGrafter"/>
</dbReference>
<evidence type="ECO:0000259" key="3">
    <source>
        <dbReference type="Pfam" id="PF13407"/>
    </source>
</evidence>
<reference evidence="4" key="1">
    <citation type="submission" date="2019-08" db="EMBL/GenBank/DDBJ databases">
        <authorList>
            <person name="Kucharzyk K."/>
            <person name="Murdoch R.W."/>
            <person name="Higgins S."/>
            <person name="Loffler F."/>
        </authorList>
    </citation>
    <scope>NUCLEOTIDE SEQUENCE</scope>
</reference>
<dbReference type="GO" id="GO:0030288">
    <property type="term" value="C:outer membrane-bounded periplasmic space"/>
    <property type="evidence" value="ECO:0007669"/>
    <property type="project" value="TreeGrafter"/>
</dbReference>
<proteinExistence type="inferred from homology"/>
<gene>
    <name evidence="4" type="ORF">SDC9_101025</name>
</gene>
<comment type="subcellular location">
    <subcellularLocation>
        <location evidence="1">Cell envelope</location>
    </subcellularLocation>
</comment>
<dbReference type="InterPro" id="IPR028082">
    <property type="entry name" value="Peripla_BP_I"/>
</dbReference>
<dbReference type="Pfam" id="PF13407">
    <property type="entry name" value="Peripla_BP_4"/>
    <property type="match status" value="1"/>
</dbReference>
<name>A0A645AMA9_9ZZZZ</name>
<sequence length="180" mass="19304">MGNWGAANTDAKLQGFEDYLAANTTWEVIAKLDDKAVTETAIEQAKTAFNNYADMTAIVGLDSSSGAGIGSAMEELGKAPGSITAIVHDREVLTLEYIQSGYLNCTLINKTASMPFLALLILNGIVKDGMQNLPLSGDNAAAGVNAVPEVCYNGTVFITKDNVENFMSENMPQLDYEFYQ</sequence>
<evidence type="ECO:0000313" key="4">
    <source>
        <dbReference type="EMBL" id="MPM54250.1"/>
    </source>
</evidence>
<comment type="caution">
    <text evidence="4">The sequence shown here is derived from an EMBL/GenBank/DDBJ whole genome shotgun (WGS) entry which is preliminary data.</text>
</comment>
<comment type="similarity">
    <text evidence="2">Belongs to the bacterial solute-binding protein 2 family.</text>
</comment>
<dbReference type="SUPFAM" id="SSF53822">
    <property type="entry name" value="Periplasmic binding protein-like I"/>
    <property type="match status" value="1"/>
</dbReference>
<dbReference type="InterPro" id="IPR025997">
    <property type="entry name" value="SBP_2_dom"/>
</dbReference>
<protein>
    <recommendedName>
        <fullName evidence="3">Periplasmic binding protein domain-containing protein</fullName>
    </recommendedName>
</protein>
<dbReference type="PANTHER" id="PTHR30036:SF7">
    <property type="entry name" value="ABC TRANSPORTER PERIPLASMIC-BINDING PROTEIN YPHF"/>
    <property type="match status" value="1"/>
</dbReference>
<feature type="domain" description="Periplasmic binding protein" evidence="3">
    <location>
        <begin position="2"/>
        <end position="123"/>
    </location>
</feature>
<evidence type="ECO:0000256" key="1">
    <source>
        <dbReference type="ARBA" id="ARBA00004196"/>
    </source>
</evidence>
<dbReference type="InterPro" id="IPR050555">
    <property type="entry name" value="Bact_Solute-Bind_Prot2"/>
</dbReference>
<dbReference type="Gene3D" id="3.40.50.2300">
    <property type="match status" value="1"/>
</dbReference>
<evidence type="ECO:0000256" key="2">
    <source>
        <dbReference type="ARBA" id="ARBA00007639"/>
    </source>
</evidence>
<dbReference type="PANTHER" id="PTHR30036">
    <property type="entry name" value="D-XYLOSE-BINDING PERIPLASMIC PROTEIN"/>
    <property type="match status" value="1"/>
</dbReference>
<dbReference type="EMBL" id="VSSQ01014718">
    <property type="protein sequence ID" value="MPM54250.1"/>
    <property type="molecule type" value="Genomic_DNA"/>
</dbReference>
<accession>A0A645AMA9</accession>